<sequence>MFFGEFAEKDQKEIELKDVDRKCVLDRMENFLIERDEWMITDKLRIEDTYNLIGLKNRCISTLCSVVLRISRSLPSTTVSLMR</sequence>
<dbReference type="InterPro" id="IPR011333">
    <property type="entry name" value="SKP1/BTB/POZ_sf"/>
</dbReference>
<keyword evidence="2" id="KW-1185">Reference proteome</keyword>
<evidence type="ECO:0000313" key="1">
    <source>
        <dbReference type="EMBL" id="GMR52542.1"/>
    </source>
</evidence>
<dbReference type="Proteomes" id="UP001328107">
    <property type="component" value="Unassembled WGS sequence"/>
</dbReference>
<proteinExistence type="predicted"/>
<gene>
    <name evidence="1" type="ORF">PMAYCL1PPCAC_22737</name>
</gene>
<comment type="caution">
    <text evidence="1">The sequence shown here is derived from an EMBL/GenBank/DDBJ whole genome shotgun (WGS) entry which is preliminary data.</text>
</comment>
<evidence type="ECO:0000313" key="2">
    <source>
        <dbReference type="Proteomes" id="UP001328107"/>
    </source>
</evidence>
<dbReference type="Gene3D" id="3.30.710.10">
    <property type="entry name" value="Potassium Channel Kv1.1, Chain A"/>
    <property type="match status" value="1"/>
</dbReference>
<dbReference type="AlphaFoldDB" id="A0AAN5I516"/>
<reference evidence="2" key="1">
    <citation type="submission" date="2022-10" db="EMBL/GenBank/DDBJ databases">
        <title>Genome assembly of Pristionchus species.</title>
        <authorList>
            <person name="Yoshida K."/>
            <person name="Sommer R.J."/>
        </authorList>
    </citation>
    <scope>NUCLEOTIDE SEQUENCE [LARGE SCALE GENOMIC DNA]</scope>
    <source>
        <strain evidence="2">RS5460</strain>
    </source>
</reference>
<name>A0AAN5I516_9BILA</name>
<protein>
    <submittedName>
        <fullName evidence="1">Uncharacterized protein</fullName>
    </submittedName>
</protein>
<accession>A0AAN5I516</accession>
<organism evidence="1 2">
    <name type="scientific">Pristionchus mayeri</name>
    <dbReference type="NCBI Taxonomy" id="1317129"/>
    <lineage>
        <taxon>Eukaryota</taxon>
        <taxon>Metazoa</taxon>
        <taxon>Ecdysozoa</taxon>
        <taxon>Nematoda</taxon>
        <taxon>Chromadorea</taxon>
        <taxon>Rhabditida</taxon>
        <taxon>Rhabditina</taxon>
        <taxon>Diplogasteromorpha</taxon>
        <taxon>Diplogasteroidea</taxon>
        <taxon>Neodiplogasteridae</taxon>
        <taxon>Pristionchus</taxon>
    </lineage>
</organism>
<dbReference type="EMBL" id="BTRK01000005">
    <property type="protein sequence ID" value="GMR52542.1"/>
    <property type="molecule type" value="Genomic_DNA"/>
</dbReference>